<reference evidence="1" key="1">
    <citation type="submission" date="2021-06" db="EMBL/GenBank/DDBJ databases">
        <authorList>
            <person name="Kallberg Y."/>
            <person name="Tangrot J."/>
            <person name="Rosling A."/>
        </authorList>
    </citation>
    <scope>NUCLEOTIDE SEQUENCE</scope>
    <source>
        <strain evidence="1">IN212</strain>
    </source>
</reference>
<dbReference type="AlphaFoldDB" id="A0A9N9D4M3"/>
<proteinExistence type="predicted"/>
<gene>
    <name evidence="1" type="ORF">RFULGI_LOCUS7538</name>
</gene>
<evidence type="ECO:0000313" key="1">
    <source>
        <dbReference type="EMBL" id="CAG8625973.1"/>
    </source>
</evidence>
<dbReference type="EMBL" id="CAJVPZ010011034">
    <property type="protein sequence ID" value="CAG8625973.1"/>
    <property type="molecule type" value="Genomic_DNA"/>
</dbReference>
<evidence type="ECO:0000313" key="2">
    <source>
        <dbReference type="Proteomes" id="UP000789396"/>
    </source>
</evidence>
<feature type="non-terminal residue" evidence="1">
    <location>
        <position position="176"/>
    </location>
</feature>
<protein>
    <submittedName>
        <fullName evidence="1">14484_t:CDS:1</fullName>
    </submittedName>
</protein>
<organism evidence="1 2">
    <name type="scientific">Racocetra fulgida</name>
    <dbReference type="NCBI Taxonomy" id="60492"/>
    <lineage>
        <taxon>Eukaryota</taxon>
        <taxon>Fungi</taxon>
        <taxon>Fungi incertae sedis</taxon>
        <taxon>Mucoromycota</taxon>
        <taxon>Glomeromycotina</taxon>
        <taxon>Glomeromycetes</taxon>
        <taxon>Diversisporales</taxon>
        <taxon>Gigasporaceae</taxon>
        <taxon>Racocetra</taxon>
    </lineage>
</organism>
<keyword evidence="2" id="KW-1185">Reference proteome</keyword>
<sequence length="176" mass="20477">SNFCSKVKAKVTVNISKSDPISAKWLTLELNDFNIFQYDLVKHVQICIDDNNFNNDIKVSYKINGCEQAMALYDKDDYDAFISKCQKLENSDKYIALYIELKNLTEETSNSDEEIPKTKKLKANFIPKVSKLNSDEIELTNIISQIRSKYQCDTYTMPCYIEDNKHLQLIRSRLHL</sequence>
<comment type="caution">
    <text evidence="1">The sequence shown here is derived from an EMBL/GenBank/DDBJ whole genome shotgun (WGS) entry which is preliminary data.</text>
</comment>
<dbReference type="Proteomes" id="UP000789396">
    <property type="component" value="Unassembled WGS sequence"/>
</dbReference>
<dbReference type="OrthoDB" id="2444601at2759"/>
<accession>A0A9N9D4M3</accession>
<name>A0A9N9D4M3_9GLOM</name>